<keyword evidence="2" id="KW-0285">Flavoprotein</keyword>
<proteinExistence type="predicted"/>
<dbReference type="KEGG" id="upl:DSM104440_03473"/>
<protein>
    <submittedName>
        <fullName evidence="6">NADH dehydrogenase-like protein YjlD</fullName>
        <ecNumber evidence="6">1.6.99.-</ecNumber>
    </submittedName>
</protein>
<keyword evidence="7" id="KW-1185">Reference proteome</keyword>
<feature type="domain" description="FAD/NAD(P)-binding" evidence="5">
    <location>
        <begin position="3"/>
        <end position="300"/>
    </location>
</feature>
<dbReference type="Gene3D" id="3.50.50.100">
    <property type="match status" value="1"/>
</dbReference>
<sequence>MKRLVLLGGGHAHLHVLKDLGERADQSLSVTLVTPRPQLPYTGMLPGCIAGHYRFDEIAIDLVKLAARAHASFVQSNAVLVNPSMREVICADGSVLAYDVLSVNIGSVPRIGSAHGVEQFAIAVRPLEQAVEGWQRVLEAAHAGTVTSISIVGGGAGGVELALAMDWRLKCELGPTGPHVRVFTDTPIVMPGFPEGARRDLLRRCAARGIGVHAASEVIDVREKSVQLANKMEFASDATFWAGGAGAPDLFRDSGFEIDRQGFLSIDEYLQSVSHPGVFAAGDCATRVDDPRPKAGVFAVRAGNVLSQNIRAALAGAPLQRWKAQRRYLSLISTGDRNAVGAWGPFSFSGEWAWRWKDRIDRRFVDSFQLSS</sequence>
<dbReference type="EC" id="1.6.99.-" evidence="6"/>
<name>A0A6M4HD39_9PROT</name>
<evidence type="ECO:0000259" key="5">
    <source>
        <dbReference type="Pfam" id="PF07992"/>
    </source>
</evidence>
<gene>
    <name evidence="6" type="primary">yjlD</name>
    <name evidence="6" type="ORF">DSM104440_03473</name>
</gene>
<accession>A0A6M4HD39</accession>
<evidence type="ECO:0000256" key="2">
    <source>
        <dbReference type="ARBA" id="ARBA00022630"/>
    </source>
</evidence>
<evidence type="ECO:0000313" key="7">
    <source>
        <dbReference type="Proteomes" id="UP000503096"/>
    </source>
</evidence>
<evidence type="ECO:0000313" key="6">
    <source>
        <dbReference type="EMBL" id="QJR16638.1"/>
    </source>
</evidence>
<dbReference type="InterPro" id="IPR036188">
    <property type="entry name" value="FAD/NAD-bd_sf"/>
</dbReference>
<keyword evidence="3" id="KW-0274">FAD</keyword>
<dbReference type="Pfam" id="PF07992">
    <property type="entry name" value="Pyr_redox_2"/>
    <property type="match status" value="1"/>
</dbReference>
<evidence type="ECO:0000256" key="1">
    <source>
        <dbReference type="ARBA" id="ARBA00001974"/>
    </source>
</evidence>
<keyword evidence="4 6" id="KW-0560">Oxidoreductase</keyword>
<comment type="cofactor">
    <cofactor evidence="1">
        <name>FAD</name>
        <dbReference type="ChEBI" id="CHEBI:57692"/>
    </cofactor>
</comment>
<dbReference type="GO" id="GO:0019646">
    <property type="term" value="P:aerobic electron transport chain"/>
    <property type="evidence" value="ECO:0007669"/>
    <property type="project" value="TreeGrafter"/>
</dbReference>
<dbReference type="GO" id="GO:0003955">
    <property type="term" value="F:NAD(P)H dehydrogenase (quinone) activity"/>
    <property type="evidence" value="ECO:0007669"/>
    <property type="project" value="TreeGrafter"/>
</dbReference>
<dbReference type="NCBIfam" id="TIGR03169">
    <property type="entry name" value="Nterm_to_SelD"/>
    <property type="match status" value="1"/>
</dbReference>
<dbReference type="InParanoid" id="A0A6M4HD39"/>
<dbReference type="Proteomes" id="UP000503096">
    <property type="component" value="Chromosome"/>
</dbReference>
<dbReference type="SUPFAM" id="SSF51905">
    <property type="entry name" value="FAD/NAD(P)-binding domain"/>
    <property type="match status" value="2"/>
</dbReference>
<dbReference type="InterPro" id="IPR051169">
    <property type="entry name" value="NADH-Q_oxidoreductase"/>
</dbReference>
<evidence type="ECO:0000256" key="4">
    <source>
        <dbReference type="ARBA" id="ARBA00023002"/>
    </source>
</evidence>
<dbReference type="RefSeq" id="WP_171164923.1">
    <property type="nucleotide sequence ID" value="NZ_CP053073.1"/>
</dbReference>
<reference evidence="6 7" key="1">
    <citation type="submission" date="2020-04" db="EMBL/GenBank/DDBJ databases">
        <title>Usitatibacter rugosus gen. nov., sp. nov. and Usitatibacter palustris sp. nov., novel members of Usitatibacteraceae fam. nov. within the order Nitrosomonadales isolated from soil.</title>
        <authorList>
            <person name="Huber K.J."/>
            <person name="Neumann-Schaal M."/>
            <person name="Geppert A."/>
            <person name="Luckner M."/>
            <person name="Wanner G."/>
            <person name="Overmann J."/>
        </authorList>
    </citation>
    <scope>NUCLEOTIDE SEQUENCE [LARGE SCALE GENOMIC DNA]</scope>
    <source>
        <strain evidence="6 7">Swamp67</strain>
    </source>
</reference>
<evidence type="ECO:0000256" key="3">
    <source>
        <dbReference type="ARBA" id="ARBA00022827"/>
    </source>
</evidence>
<dbReference type="AlphaFoldDB" id="A0A6M4HD39"/>
<dbReference type="PANTHER" id="PTHR42913:SF9">
    <property type="entry name" value="SLR1591 PROTEIN"/>
    <property type="match status" value="1"/>
</dbReference>
<dbReference type="InterPro" id="IPR017584">
    <property type="entry name" value="Pyridine_nucleo_diS_OxRdtase_N"/>
</dbReference>
<dbReference type="PANTHER" id="PTHR42913">
    <property type="entry name" value="APOPTOSIS-INDUCING FACTOR 1"/>
    <property type="match status" value="1"/>
</dbReference>
<dbReference type="InterPro" id="IPR023753">
    <property type="entry name" value="FAD/NAD-binding_dom"/>
</dbReference>
<organism evidence="6 7">
    <name type="scientific">Usitatibacter palustris</name>
    <dbReference type="NCBI Taxonomy" id="2732487"/>
    <lineage>
        <taxon>Bacteria</taxon>
        <taxon>Pseudomonadati</taxon>
        <taxon>Pseudomonadota</taxon>
        <taxon>Betaproteobacteria</taxon>
        <taxon>Nitrosomonadales</taxon>
        <taxon>Usitatibacteraceae</taxon>
        <taxon>Usitatibacter</taxon>
    </lineage>
</organism>
<dbReference type="EMBL" id="CP053073">
    <property type="protein sequence ID" value="QJR16638.1"/>
    <property type="molecule type" value="Genomic_DNA"/>
</dbReference>